<proteinExistence type="predicted"/>
<evidence type="ECO:0000313" key="2">
    <source>
        <dbReference type="Proteomes" id="UP001152523"/>
    </source>
</evidence>
<comment type="caution">
    <text evidence="1">The sequence shown here is derived from an EMBL/GenBank/DDBJ whole genome shotgun (WGS) entry which is preliminary data.</text>
</comment>
<dbReference type="AlphaFoldDB" id="A0AAV0F3P0"/>
<organism evidence="1 2">
    <name type="scientific">Cuscuta epithymum</name>
    <dbReference type="NCBI Taxonomy" id="186058"/>
    <lineage>
        <taxon>Eukaryota</taxon>
        <taxon>Viridiplantae</taxon>
        <taxon>Streptophyta</taxon>
        <taxon>Embryophyta</taxon>
        <taxon>Tracheophyta</taxon>
        <taxon>Spermatophyta</taxon>
        <taxon>Magnoliopsida</taxon>
        <taxon>eudicotyledons</taxon>
        <taxon>Gunneridae</taxon>
        <taxon>Pentapetalae</taxon>
        <taxon>asterids</taxon>
        <taxon>lamiids</taxon>
        <taxon>Solanales</taxon>
        <taxon>Convolvulaceae</taxon>
        <taxon>Cuscuteae</taxon>
        <taxon>Cuscuta</taxon>
        <taxon>Cuscuta subgen. Cuscuta</taxon>
    </lineage>
</organism>
<sequence>MWRYGTEDAKEEDHEIIVQRNLSSRGLKSHHKRKRIEEELPLDSSNCMEVEYAPSKTGGGGLANSGSPNENLRMHVVDLSFLKKNTYVLIIMNVTKDTANQ</sequence>
<name>A0AAV0F3P0_9ASTE</name>
<accession>A0AAV0F3P0</accession>
<reference evidence="1" key="1">
    <citation type="submission" date="2022-07" db="EMBL/GenBank/DDBJ databases">
        <authorList>
            <person name="Macas J."/>
            <person name="Novak P."/>
            <person name="Neumann P."/>
        </authorList>
    </citation>
    <scope>NUCLEOTIDE SEQUENCE</scope>
</reference>
<keyword evidence="2" id="KW-1185">Reference proteome</keyword>
<evidence type="ECO:0000313" key="1">
    <source>
        <dbReference type="EMBL" id="CAH9130141.1"/>
    </source>
</evidence>
<gene>
    <name evidence="1" type="ORF">CEPIT_LOCUS30401</name>
</gene>
<dbReference type="EMBL" id="CAMAPF010000958">
    <property type="protein sequence ID" value="CAH9130141.1"/>
    <property type="molecule type" value="Genomic_DNA"/>
</dbReference>
<dbReference type="Proteomes" id="UP001152523">
    <property type="component" value="Unassembled WGS sequence"/>
</dbReference>
<protein>
    <submittedName>
        <fullName evidence="1">Uncharacterized protein</fullName>
    </submittedName>
</protein>